<dbReference type="EMBL" id="CAWYQH010000174">
    <property type="protein sequence ID" value="CAK8697793.1"/>
    <property type="molecule type" value="Genomic_DNA"/>
</dbReference>
<organism evidence="1 2">
    <name type="scientific">Clavelina lepadiformis</name>
    <name type="common">Light-bulb sea squirt</name>
    <name type="synonym">Ascidia lepadiformis</name>
    <dbReference type="NCBI Taxonomy" id="159417"/>
    <lineage>
        <taxon>Eukaryota</taxon>
        <taxon>Metazoa</taxon>
        <taxon>Chordata</taxon>
        <taxon>Tunicata</taxon>
        <taxon>Ascidiacea</taxon>
        <taxon>Aplousobranchia</taxon>
        <taxon>Clavelinidae</taxon>
        <taxon>Clavelina</taxon>
    </lineage>
</organism>
<evidence type="ECO:0000313" key="2">
    <source>
        <dbReference type="Proteomes" id="UP001642483"/>
    </source>
</evidence>
<reference evidence="1 2" key="1">
    <citation type="submission" date="2024-02" db="EMBL/GenBank/DDBJ databases">
        <authorList>
            <person name="Daric V."/>
            <person name="Darras S."/>
        </authorList>
    </citation>
    <scope>NUCLEOTIDE SEQUENCE [LARGE SCALE GENOMIC DNA]</scope>
</reference>
<evidence type="ECO:0000313" key="1">
    <source>
        <dbReference type="EMBL" id="CAK8697793.1"/>
    </source>
</evidence>
<protein>
    <submittedName>
        <fullName evidence="1">Uncharacterized protein</fullName>
    </submittedName>
</protein>
<sequence length="71" mass="8183">MTLSGDEKSSQRLLLTRANEQEKVTYPKRLKIQSTPLNSDTLVPLTFGRIKRRNGFVRIKRKINCSFHGHA</sequence>
<comment type="caution">
    <text evidence="1">The sequence shown here is derived from an EMBL/GenBank/DDBJ whole genome shotgun (WGS) entry which is preliminary data.</text>
</comment>
<dbReference type="Proteomes" id="UP001642483">
    <property type="component" value="Unassembled WGS sequence"/>
</dbReference>
<keyword evidence="2" id="KW-1185">Reference proteome</keyword>
<gene>
    <name evidence="1" type="ORF">CVLEPA_LOCUS31293</name>
</gene>
<name>A0ABP0H1A9_CLALP</name>
<accession>A0ABP0H1A9</accession>
<proteinExistence type="predicted"/>